<comment type="caution">
    <text evidence="1">The sequence shown here is derived from an EMBL/GenBank/DDBJ whole genome shotgun (WGS) entry which is preliminary data.</text>
</comment>
<dbReference type="Proteomes" id="UP000238479">
    <property type="component" value="Chromosome 3"/>
</dbReference>
<protein>
    <submittedName>
        <fullName evidence="1">Uncharacterized protein</fullName>
    </submittedName>
</protein>
<name>A0A2P6RGQ3_ROSCH</name>
<evidence type="ECO:0000313" key="2">
    <source>
        <dbReference type="Proteomes" id="UP000238479"/>
    </source>
</evidence>
<dbReference type="EMBL" id="PDCK01000041">
    <property type="protein sequence ID" value="PRQ45604.1"/>
    <property type="molecule type" value="Genomic_DNA"/>
</dbReference>
<evidence type="ECO:0000313" key="1">
    <source>
        <dbReference type="EMBL" id="PRQ45604.1"/>
    </source>
</evidence>
<organism evidence="1 2">
    <name type="scientific">Rosa chinensis</name>
    <name type="common">China rose</name>
    <dbReference type="NCBI Taxonomy" id="74649"/>
    <lineage>
        <taxon>Eukaryota</taxon>
        <taxon>Viridiplantae</taxon>
        <taxon>Streptophyta</taxon>
        <taxon>Embryophyta</taxon>
        <taxon>Tracheophyta</taxon>
        <taxon>Spermatophyta</taxon>
        <taxon>Magnoliopsida</taxon>
        <taxon>eudicotyledons</taxon>
        <taxon>Gunneridae</taxon>
        <taxon>Pentapetalae</taxon>
        <taxon>rosids</taxon>
        <taxon>fabids</taxon>
        <taxon>Rosales</taxon>
        <taxon>Rosaceae</taxon>
        <taxon>Rosoideae</taxon>
        <taxon>Rosoideae incertae sedis</taxon>
        <taxon>Rosa</taxon>
    </lineage>
</organism>
<dbReference type="Gramene" id="PRQ45604">
    <property type="protein sequence ID" value="PRQ45604"/>
    <property type="gene ID" value="RchiOBHm_Chr3g0493231"/>
</dbReference>
<proteinExistence type="predicted"/>
<dbReference type="AlphaFoldDB" id="A0A2P6RGQ3"/>
<keyword evidence="2" id="KW-1185">Reference proteome</keyword>
<accession>A0A2P6RGQ3</accession>
<sequence>MNSILLSSSILPHSPFSYSFTLPTPLLLIFSSPHQDPHLLTKIHPTKISSSHQFLLLTKNHTTSPKFHLLIFSFPHYFITKPHQFHKIQRGNHSKHQRLHLYQDLDLGKSGRLSIKTCHFCSIAIVTCSCDFPLFFTLSLLN</sequence>
<reference evidence="1 2" key="1">
    <citation type="journal article" date="2018" name="Nat. Genet.">
        <title>The Rosa genome provides new insights in the design of modern roses.</title>
        <authorList>
            <person name="Bendahmane M."/>
        </authorList>
    </citation>
    <scope>NUCLEOTIDE SEQUENCE [LARGE SCALE GENOMIC DNA]</scope>
    <source>
        <strain evidence="2">cv. Old Blush</strain>
    </source>
</reference>
<gene>
    <name evidence="1" type="ORF">RchiOBHm_Chr3g0493231</name>
</gene>